<dbReference type="InterPro" id="IPR036267">
    <property type="entry name" value="RuvA_C_sf"/>
</dbReference>
<evidence type="ECO:0000256" key="6">
    <source>
        <dbReference type="HAMAP-Rule" id="MF_00031"/>
    </source>
</evidence>
<dbReference type="Pfam" id="PF01330">
    <property type="entry name" value="RuvA_N"/>
    <property type="match status" value="1"/>
</dbReference>
<evidence type="ECO:0000256" key="2">
    <source>
        <dbReference type="ARBA" id="ARBA00022763"/>
    </source>
</evidence>
<dbReference type="InterPro" id="IPR010994">
    <property type="entry name" value="RuvA_2-like"/>
</dbReference>
<dbReference type="Gene3D" id="2.40.50.140">
    <property type="entry name" value="Nucleic acid-binding proteins"/>
    <property type="match status" value="1"/>
</dbReference>
<dbReference type="SUPFAM" id="SSF50249">
    <property type="entry name" value="Nucleic acid-binding proteins"/>
    <property type="match status" value="1"/>
</dbReference>
<feature type="region of interest" description="Domain III" evidence="6">
    <location>
        <begin position="153"/>
        <end position="198"/>
    </location>
</feature>
<dbReference type="HAMAP" id="MF_00031">
    <property type="entry name" value="DNA_HJ_migration_RuvA"/>
    <property type="match status" value="1"/>
</dbReference>
<comment type="similarity">
    <text evidence="6">Belongs to the RuvA family.</text>
</comment>
<dbReference type="InterPro" id="IPR003583">
    <property type="entry name" value="Hlx-hairpin-Hlx_DNA-bd_motif"/>
</dbReference>
<keyword evidence="5 6" id="KW-0234">DNA repair</keyword>
<dbReference type="InterPro" id="IPR011114">
    <property type="entry name" value="RuvA_C"/>
</dbReference>
<evidence type="ECO:0000313" key="8">
    <source>
        <dbReference type="EMBL" id="MBO8424299.1"/>
    </source>
</evidence>
<evidence type="ECO:0000256" key="3">
    <source>
        <dbReference type="ARBA" id="ARBA00023125"/>
    </source>
</evidence>
<comment type="domain">
    <text evidence="6">Has three domains with a flexible linker between the domains II and III and assumes an 'L' shape. Domain III is highly mobile and contacts RuvB.</text>
</comment>
<dbReference type="Gene3D" id="1.10.8.10">
    <property type="entry name" value="DNA helicase RuvA subunit, C-terminal domain"/>
    <property type="match status" value="1"/>
</dbReference>
<protein>
    <recommendedName>
        <fullName evidence="6">Holliday junction branch migration complex subunit RuvA</fullName>
    </recommendedName>
</protein>
<evidence type="ECO:0000313" key="9">
    <source>
        <dbReference type="Proteomes" id="UP000727857"/>
    </source>
</evidence>
<reference evidence="8" key="2">
    <citation type="journal article" date="2021" name="PeerJ">
        <title>Extensive microbial diversity within the chicken gut microbiome revealed by metagenomics and culture.</title>
        <authorList>
            <person name="Gilroy R."/>
            <person name="Ravi A."/>
            <person name="Getino M."/>
            <person name="Pursley I."/>
            <person name="Horton D.L."/>
            <person name="Alikhan N.F."/>
            <person name="Baker D."/>
            <person name="Gharbi K."/>
            <person name="Hall N."/>
            <person name="Watson M."/>
            <person name="Adriaenssens E.M."/>
            <person name="Foster-Nyarko E."/>
            <person name="Jarju S."/>
            <person name="Secka A."/>
            <person name="Antonio M."/>
            <person name="Oren A."/>
            <person name="Chaudhuri R.R."/>
            <person name="La Ragione R."/>
            <person name="Hildebrand F."/>
            <person name="Pallen M.J."/>
        </authorList>
    </citation>
    <scope>NUCLEOTIDE SEQUENCE</scope>
    <source>
        <strain evidence="8">517</strain>
    </source>
</reference>
<evidence type="ECO:0000259" key="7">
    <source>
        <dbReference type="SMART" id="SM00278"/>
    </source>
</evidence>
<dbReference type="EMBL" id="JADINF010000119">
    <property type="protein sequence ID" value="MBO8424299.1"/>
    <property type="molecule type" value="Genomic_DNA"/>
</dbReference>
<reference evidence="8" key="1">
    <citation type="submission" date="2020-10" db="EMBL/GenBank/DDBJ databases">
        <authorList>
            <person name="Gilroy R."/>
        </authorList>
    </citation>
    <scope>NUCLEOTIDE SEQUENCE</scope>
    <source>
        <strain evidence="8">517</strain>
    </source>
</reference>
<sequence length="198" mass="21448">MYAYIRGKMVSTDGNLAVVDVGGIGYEISVSTNTAVKLPARDKEVTLFTYLNVREDEFSLYGFLRREEKEMFLKLITISGIGPRAAIGILSGMELGALAIAIATADVKSIAKIKGVGKKTAERIVLELKEKLRGEDATFFTENVVSLEEAGGMVQDAVNALRTLGLTQAEALNAVNASRSEADTLEELIMCALRRINK</sequence>
<dbReference type="GO" id="GO:0005524">
    <property type="term" value="F:ATP binding"/>
    <property type="evidence" value="ECO:0007669"/>
    <property type="project" value="InterPro"/>
</dbReference>
<organism evidence="8 9">
    <name type="scientific">Candidatus Stercoripulliclostridium pullicola</name>
    <dbReference type="NCBI Taxonomy" id="2840953"/>
    <lineage>
        <taxon>Bacteria</taxon>
        <taxon>Bacillati</taxon>
        <taxon>Bacillota</taxon>
        <taxon>Clostridia</taxon>
        <taxon>Eubacteriales</taxon>
        <taxon>Candidatus Stercoripulliclostridium</taxon>
    </lineage>
</organism>
<dbReference type="GO" id="GO:0006310">
    <property type="term" value="P:DNA recombination"/>
    <property type="evidence" value="ECO:0007669"/>
    <property type="project" value="UniProtKB-UniRule"/>
</dbReference>
<comment type="subunit">
    <text evidence="6">Homotetramer. Forms an RuvA(8)-RuvB(12)-Holliday junction (HJ) complex. HJ DNA is sandwiched between 2 RuvA tetramers; dsDNA enters through RuvA and exits via RuvB. An RuvB hexamer assembles on each DNA strand where it exits the tetramer. Each RuvB hexamer is contacted by two RuvA subunits (via domain III) on 2 adjacent RuvB subunits; this complex drives branch migration. In the full resolvosome a probable DNA-RuvA(4)-RuvB(12)-RuvC(2) complex forms which resolves the HJ.</text>
</comment>
<dbReference type="CDD" id="cd14332">
    <property type="entry name" value="UBA_RuvA_C"/>
    <property type="match status" value="1"/>
</dbReference>
<comment type="subcellular location">
    <subcellularLocation>
        <location evidence="6">Cytoplasm</location>
    </subcellularLocation>
</comment>
<dbReference type="Proteomes" id="UP000727857">
    <property type="component" value="Unassembled WGS sequence"/>
</dbReference>
<dbReference type="Pfam" id="PF14520">
    <property type="entry name" value="HHH_5"/>
    <property type="match status" value="1"/>
</dbReference>
<comment type="caution">
    <text evidence="8">The sequence shown here is derived from an EMBL/GenBank/DDBJ whole genome shotgun (WGS) entry which is preliminary data.</text>
</comment>
<dbReference type="InterPro" id="IPR013849">
    <property type="entry name" value="DNA_helicase_Holl-junc_RuvA_I"/>
</dbReference>
<comment type="function">
    <text evidence="6">The RuvA-RuvB-RuvC complex processes Holliday junction (HJ) DNA during genetic recombination and DNA repair, while the RuvA-RuvB complex plays an important role in the rescue of blocked DNA replication forks via replication fork reversal (RFR). RuvA specifically binds to HJ cruciform DNA, conferring on it an open structure. The RuvB hexamer acts as an ATP-dependent pump, pulling dsDNA into and through the RuvAB complex. HJ branch migration allows RuvC to scan DNA until it finds its consensus sequence, where it cleaves and resolves the cruciform DNA.</text>
</comment>
<dbReference type="InterPro" id="IPR000085">
    <property type="entry name" value="RuvA"/>
</dbReference>
<dbReference type="InterPro" id="IPR012340">
    <property type="entry name" value="NA-bd_OB-fold"/>
</dbReference>
<evidence type="ECO:0000256" key="5">
    <source>
        <dbReference type="ARBA" id="ARBA00023204"/>
    </source>
</evidence>
<dbReference type="GO" id="GO:0009378">
    <property type="term" value="F:four-way junction helicase activity"/>
    <property type="evidence" value="ECO:0007669"/>
    <property type="project" value="InterPro"/>
</dbReference>
<dbReference type="GO" id="GO:0009379">
    <property type="term" value="C:Holliday junction helicase complex"/>
    <property type="evidence" value="ECO:0007669"/>
    <property type="project" value="InterPro"/>
</dbReference>
<dbReference type="Gene3D" id="1.10.150.20">
    <property type="entry name" value="5' to 3' exonuclease, C-terminal subdomain"/>
    <property type="match status" value="1"/>
</dbReference>
<dbReference type="SMART" id="SM00278">
    <property type="entry name" value="HhH1"/>
    <property type="match status" value="2"/>
</dbReference>
<gene>
    <name evidence="6 8" type="primary">ruvA</name>
    <name evidence="8" type="ORF">IAB16_04720</name>
</gene>
<keyword evidence="1 6" id="KW-0963">Cytoplasm</keyword>
<feature type="domain" description="Helix-hairpin-helix DNA-binding motif class 1" evidence="7">
    <location>
        <begin position="73"/>
        <end position="92"/>
    </location>
</feature>
<dbReference type="GO" id="GO:0006281">
    <property type="term" value="P:DNA repair"/>
    <property type="evidence" value="ECO:0007669"/>
    <property type="project" value="UniProtKB-UniRule"/>
</dbReference>
<dbReference type="SUPFAM" id="SSF46929">
    <property type="entry name" value="DNA helicase RuvA subunit, C-terminal domain"/>
    <property type="match status" value="1"/>
</dbReference>
<dbReference type="AlphaFoldDB" id="A0A940ICR0"/>
<dbReference type="NCBIfam" id="TIGR00084">
    <property type="entry name" value="ruvA"/>
    <property type="match status" value="1"/>
</dbReference>
<feature type="domain" description="Helix-hairpin-helix DNA-binding motif class 1" evidence="7">
    <location>
        <begin position="108"/>
        <end position="127"/>
    </location>
</feature>
<dbReference type="SUPFAM" id="SSF47781">
    <property type="entry name" value="RuvA domain 2-like"/>
    <property type="match status" value="1"/>
</dbReference>
<keyword evidence="2 6" id="KW-0227">DNA damage</keyword>
<dbReference type="GO" id="GO:0048476">
    <property type="term" value="C:Holliday junction resolvase complex"/>
    <property type="evidence" value="ECO:0007669"/>
    <property type="project" value="UniProtKB-UniRule"/>
</dbReference>
<dbReference type="GO" id="GO:0000400">
    <property type="term" value="F:four-way junction DNA binding"/>
    <property type="evidence" value="ECO:0007669"/>
    <property type="project" value="UniProtKB-UniRule"/>
</dbReference>
<evidence type="ECO:0000256" key="1">
    <source>
        <dbReference type="ARBA" id="ARBA00022490"/>
    </source>
</evidence>
<feature type="region of interest" description="Domain I" evidence="6">
    <location>
        <begin position="1"/>
        <end position="64"/>
    </location>
</feature>
<comment type="caution">
    <text evidence="6">Lacks conserved residue(s) required for the propagation of feature annotation.</text>
</comment>
<proteinExistence type="inferred from homology"/>
<evidence type="ECO:0000256" key="4">
    <source>
        <dbReference type="ARBA" id="ARBA00023172"/>
    </source>
</evidence>
<keyword evidence="3 6" id="KW-0238">DNA-binding</keyword>
<dbReference type="GO" id="GO:0005737">
    <property type="term" value="C:cytoplasm"/>
    <property type="evidence" value="ECO:0007669"/>
    <property type="project" value="UniProtKB-SubCell"/>
</dbReference>
<dbReference type="Pfam" id="PF07499">
    <property type="entry name" value="RuvA_C"/>
    <property type="match status" value="1"/>
</dbReference>
<accession>A0A940ICR0</accession>
<name>A0A940ICR0_9FIRM</name>
<keyword evidence="4 6" id="KW-0233">DNA recombination</keyword>